<dbReference type="AlphaFoldDB" id="A0A9N9DLS3"/>
<dbReference type="OrthoDB" id="2370979at2759"/>
<comment type="caution">
    <text evidence="1">The sequence shown here is derived from an EMBL/GenBank/DDBJ whole genome shotgun (WGS) entry which is preliminary data.</text>
</comment>
<sequence>MEETMLMDEKMMQQIPSSYKESSNMKLKLLIKSALSMPSYDNIKKKHYTIVYKESITNGTGTLLMESDFEKFLAEYQRMKKIGKSLIVIVSLTKYRKENNREWKKKKKVKLKESESSSSTLSSDILVPLRKKIKMPKVIDLDKNEICIAKTIIVLHKKYHCTWHNQPCLVENHHHFRLTPLHIKLWAHDILYRESIEILLTLSLFDMNSSKELSAPIPRPIQQSYLPPPLL</sequence>
<dbReference type="EMBL" id="CAJVPV010009634">
    <property type="protein sequence ID" value="CAG8643713.1"/>
    <property type="molecule type" value="Genomic_DNA"/>
</dbReference>
<organism evidence="1 2">
    <name type="scientific">Acaulospora morrowiae</name>
    <dbReference type="NCBI Taxonomy" id="94023"/>
    <lineage>
        <taxon>Eukaryota</taxon>
        <taxon>Fungi</taxon>
        <taxon>Fungi incertae sedis</taxon>
        <taxon>Mucoromycota</taxon>
        <taxon>Glomeromycotina</taxon>
        <taxon>Glomeromycetes</taxon>
        <taxon>Diversisporales</taxon>
        <taxon>Acaulosporaceae</taxon>
        <taxon>Acaulospora</taxon>
    </lineage>
</organism>
<evidence type="ECO:0000313" key="1">
    <source>
        <dbReference type="EMBL" id="CAG8643713.1"/>
    </source>
</evidence>
<accession>A0A9N9DLS3</accession>
<reference evidence="1" key="1">
    <citation type="submission" date="2021-06" db="EMBL/GenBank/DDBJ databases">
        <authorList>
            <person name="Kallberg Y."/>
            <person name="Tangrot J."/>
            <person name="Rosling A."/>
        </authorList>
    </citation>
    <scope>NUCLEOTIDE SEQUENCE</scope>
    <source>
        <strain evidence="1">CL551</strain>
    </source>
</reference>
<feature type="non-terminal residue" evidence="1">
    <location>
        <position position="231"/>
    </location>
</feature>
<gene>
    <name evidence="1" type="ORF">AMORRO_LOCUS9639</name>
</gene>
<evidence type="ECO:0000313" key="2">
    <source>
        <dbReference type="Proteomes" id="UP000789342"/>
    </source>
</evidence>
<proteinExistence type="predicted"/>
<keyword evidence="2" id="KW-1185">Reference proteome</keyword>
<dbReference type="Proteomes" id="UP000789342">
    <property type="component" value="Unassembled WGS sequence"/>
</dbReference>
<name>A0A9N9DLS3_9GLOM</name>
<protein>
    <submittedName>
        <fullName evidence="1">17490_t:CDS:1</fullName>
    </submittedName>
</protein>